<keyword evidence="3" id="KW-1185">Reference proteome</keyword>
<gene>
    <name evidence="2" type="ORF">NA56DRAFT_733165</name>
</gene>
<evidence type="ECO:0000256" key="1">
    <source>
        <dbReference type="SAM" id="MobiDB-lite"/>
    </source>
</evidence>
<feature type="region of interest" description="Disordered" evidence="1">
    <location>
        <begin position="33"/>
        <end position="52"/>
    </location>
</feature>
<reference evidence="2 3" key="1">
    <citation type="submission" date="2016-05" db="EMBL/GenBank/DDBJ databases">
        <title>A degradative enzymes factory behind the ericoid mycorrhizal symbiosis.</title>
        <authorList>
            <consortium name="DOE Joint Genome Institute"/>
            <person name="Martino E."/>
            <person name="Morin E."/>
            <person name="Grelet G."/>
            <person name="Kuo A."/>
            <person name="Kohler A."/>
            <person name="Daghino S."/>
            <person name="Barry K."/>
            <person name="Choi C."/>
            <person name="Cichocki N."/>
            <person name="Clum A."/>
            <person name="Copeland A."/>
            <person name="Hainaut M."/>
            <person name="Haridas S."/>
            <person name="Labutti K."/>
            <person name="Lindquist E."/>
            <person name="Lipzen A."/>
            <person name="Khouja H.-R."/>
            <person name="Murat C."/>
            <person name="Ohm R."/>
            <person name="Olson A."/>
            <person name="Spatafora J."/>
            <person name="Veneault-Fourrey C."/>
            <person name="Henrissat B."/>
            <person name="Grigoriev I."/>
            <person name="Martin F."/>
            <person name="Perotto S."/>
        </authorList>
    </citation>
    <scope>NUCLEOTIDE SEQUENCE [LARGE SCALE GENOMIC DNA]</scope>
    <source>
        <strain evidence="2 3">UAMH 7357</strain>
    </source>
</reference>
<accession>A0A2J6QJ77</accession>
<name>A0A2J6QJ77_9HELO</name>
<dbReference type="Proteomes" id="UP000235672">
    <property type="component" value="Unassembled WGS sequence"/>
</dbReference>
<proteinExistence type="predicted"/>
<evidence type="ECO:0000313" key="2">
    <source>
        <dbReference type="EMBL" id="PMD26316.1"/>
    </source>
</evidence>
<dbReference type="AlphaFoldDB" id="A0A2J6QJ77"/>
<sequence>MTHTSFILLTTTQQLSFTTTTILTTTLTPTQAIATNTDPPVDKPTSSPTIDDSPHADCLAVDYPEVGAEITIWENYIASQSQDLSLAAALDSRCGLNLVGTDSLSMDWTTTKIAQRFGLPDNKYWVSTFEHTFLFPNAVVPDGLQCIQQAIIDAGGPAIPSCGYTPG</sequence>
<evidence type="ECO:0000313" key="3">
    <source>
        <dbReference type="Proteomes" id="UP000235672"/>
    </source>
</evidence>
<feature type="compositionally biased region" description="Polar residues" evidence="1">
    <location>
        <begin position="33"/>
        <end position="50"/>
    </location>
</feature>
<organism evidence="2 3">
    <name type="scientific">Hyaloscypha hepaticicola</name>
    <dbReference type="NCBI Taxonomy" id="2082293"/>
    <lineage>
        <taxon>Eukaryota</taxon>
        <taxon>Fungi</taxon>
        <taxon>Dikarya</taxon>
        <taxon>Ascomycota</taxon>
        <taxon>Pezizomycotina</taxon>
        <taxon>Leotiomycetes</taxon>
        <taxon>Helotiales</taxon>
        <taxon>Hyaloscyphaceae</taxon>
        <taxon>Hyaloscypha</taxon>
    </lineage>
</organism>
<protein>
    <submittedName>
        <fullName evidence="2">Uncharacterized protein</fullName>
    </submittedName>
</protein>
<dbReference type="EMBL" id="KZ613468">
    <property type="protein sequence ID" value="PMD26316.1"/>
    <property type="molecule type" value="Genomic_DNA"/>
</dbReference>